<dbReference type="AlphaFoldDB" id="A0A9Q8P5T7"/>
<keyword evidence="6" id="KW-0158">Chromosome</keyword>
<reference evidence="18" key="1">
    <citation type="submission" date="2021-12" db="EMBL/GenBank/DDBJ databases">
        <authorList>
            <person name="Zaccaron A."/>
            <person name="Stergiopoulos I."/>
        </authorList>
    </citation>
    <scope>NUCLEOTIDE SEQUENCE</scope>
    <source>
        <strain evidence="18">Race5_Kim</strain>
    </source>
</reference>
<comment type="similarity">
    <text evidence="4">Belongs to the DASH complex ASK1 family.</text>
</comment>
<keyword evidence="12" id="KW-0995">Kinetochore</keyword>
<reference evidence="18" key="2">
    <citation type="journal article" date="2022" name="Microb. Genom.">
        <title>A chromosome-scale genome assembly of the tomato pathogen Cladosporium fulvum reveals a compartmentalized genome architecture and the presence of a dispensable chromosome.</title>
        <authorList>
            <person name="Zaccaron A.Z."/>
            <person name="Chen L.H."/>
            <person name="Samaras A."/>
            <person name="Stergiopoulos I."/>
        </authorList>
    </citation>
    <scope>NUCLEOTIDE SEQUENCE</scope>
    <source>
        <strain evidence="18">Race5_Kim</strain>
    </source>
</reference>
<keyword evidence="11" id="KW-0159">Chromosome partition</keyword>
<dbReference type="PANTHER" id="PTHR28200:SF1">
    <property type="entry name" value="DASH COMPLEX SUBUNIT ASK1"/>
    <property type="match status" value="1"/>
</dbReference>
<evidence type="ECO:0000256" key="14">
    <source>
        <dbReference type="ARBA" id="ARBA00023242"/>
    </source>
</evidence>
<evidence type="ECO:0000256" key="12">
    <source>
        <dbReference type="ARBA" id="ARBA00022838"/>
    </source>
</evidence>
<accession>A0A9Q8P5T7</accession>
<evidence type="ECO:0000256" key="10">
    <source>
        <dbReference type="ARBA" id="ARBA00022776"/>
    </source>
</evidence>
<keyword evidence="19" id="KW-1185">Reference proteome</keyword>
<dbReference type="GO" id="GO:0044732">
    <property type="term" value="C:mitotic spindle pole body"/>
    <property type="evidence" value="ECO:0007669"/>
    <property type="project" value="TreeGrafter"/>
</dbReference>
<dbReference type="PANTHER" id="PTHR28200">
    <property type="entry name" value="DASH COMPLEX SUBUNIT ASK1"/>
    <property type="match status" value="1"/>
</dbReference>
<sequence length="430" mass="47378">MSRPAAQRSLTLTEELERLEQQITLTLQEIDSNFSKAHRIVTTSILPIVEEYAKHSNEVWEGSKFWKQFFEASANVSLSGYEENNDETVTNTEVTESFQTPTNQDESTVTGAELQQQQASDDEEFSIESPTQVTGVQTTPKLPPSTSKRSNGTARAQSSRSATSSHRSPSPRKYTGSHPLARVPSSEEPSTPRMASATKFDSSPFEPESAFQPSAYHSQRQENNDPVMHRAILDKNYRIQATPHTQRQQRQAAQPSATKATPATATKKSPWDDSPQSSPEVAAPQLRSELFSPAKPGPRTPGVSVMTPAAKKSALMVPKTSTGLQLFSPADKAYAATKERTRASQFFDDSDEDDDLAEMSPPKTMQFHVPQSRLMQTPAREASKKIVDDLLLTAGADGTDEIEGYDDDEAFETPSPSVVKRAYNVEDDTF</sequence>
<evidence type="ECO:0000256" key="6">
    <source>
        <dbReference type="ARBA" id="ARBA00022454"/>
    </source>
</evidence>
<dbReference type="GO" id="GO:0042729">
    <property type="term" value="C:DASH complex"/>
    <property type="evidence" value="ECO:0007669"/>
    <property type="project" value="InterPro"/>
</dbReference>
<evidence type="ECO:0000256" key="5">
    <source>
        <dbReference type="ARBA" id="ARBA00014520"/>
    </source>
</evidence>
<dbReference type="Proteomes" id="UP000756132">
    <property type="component" value="Chromosome 2"/>
</dbReference>
<evidence type="ECO:0000256" key="7">
    <source>
        <dbReference type="ARBA" id="ARBA00022490"/>
    </source>
</evidence>
<evidence type="ECO:0000256" key="17">
    <source>
        <dbReference type="SAM" id="MobiDB-lite"/>
    </source>
</evidence>
<keyword evidence="16" id="KW-0137">Centromere</keyword>
<comment type="subcellular location">
    <subcellularLocation>
        <location evidence="3">Chromosome</location>
        <location evidence="3">Centromere</location>
        <location evidence="3">Kinetochore</location>
    </subcellularLocation>
    <subcellularLocation>
        <location evidence="2">Cytoplasm</location>
        <location evidence="2">Cytoskeleton</location>
        <location evidence="2">Spindle</location>
    </subcellularLocation>
    <subcellularLocation>
        <location evidence="1">Nucleus</location>
    </subcellularLocation>
</comment>
<feature type="compositionally biased region" description="Polar residues" evidence="17">
    <location>
        <begin position="128"/>
        <end position="152"/>
    </location>
</feature>
<feature type="compositionally biased region" description="Low complexity" evidence="17">
    <location>
        <begin position="87"/>
        <end position="96"/>
    </location>
</feature>
<evidence type="ECO:0000313" key="19">
    <source>
        <dbReference type="Proteomes" id="UP000756132"/>
    </source>
</evidence>
<dbReference type="GO" id="GO:0051301">
    <property type="term" value="P:cell division"/>
    <property type="evidence" value="ECO:0007669"/>
    <property type="project" value="UniProtKB-KW"/>
</dbReference>
<dbReference type="Pfam" id="PF08655">
    <property type="entry name" value="DASH_Ask1"/>
    <property type="match status" value="1"/>
</dbReference>
<dbReference type="RefSeq" id="XP_047758660.1">
    <property type="nucleotide sequence ID" value="XM_047901761.1"/>
</dbReference>
<dbReference type="GO" id="GO:0072686">
    <property type="term" value="C:mitotic spindle"/>
    <property type="evidence" value="ECO:0007669"/>
    <property type="project" value="InterPro"/>
</dbReference>
<feature type="region of interest" description="Disordered" evidence="17">
    <location>
        <begin position="81"/>
        <end position="224"/>
    </location>
</feature>
<dbReference type="OrthoDB" id="5573898at2759"/>
<dbReference type="GeneID" id="71982491"/>
<dbReference type="GO" id="GO:0005874">
    <property type="term" value="C:microtubule"/>
    <property type="evidence" value="ECO:0007669"/>
    <property type="project" value="UniProtKB-KW"/>
</dbReference>
<evidence type="ECO:0000313" key="18">
    <source>
        <dbReference type="EMBL" id="UJO14294.1"/>
    </source>
</evidence>
<dbReference type="KEGG" id="ffu:CLAFUR5_02613"/>
<protein>
    <recommendedName>
        <fullName evidence="5">DASH complex subunit ASK1</fullName>
    </recommendedName>
</protein>
<dbReference type="InterPro" id="IPR013964">
    <property type="entry name" value="DASH_Ask1"/>
</dbReference>
<feature type="compositionally biased region" description="Low complexity" evidence="17">
    <location>
        <begin position="242"/>
        <end position="268"/>
    </location>
</feature>
<keyword evidence="8" id="KW-0132">Cell division</keyword>
<evidence type="ECO:0000256" key="1">
    <source>
        <dbReference type="ARBA" id="ARBA00004123"/>
    </source>
</evidence>
<keyword evidence="14" id="KW-0539">Nucleus</keyword>
<feature type="compositionally biased region" description="Low complexity" evidence="17">
    <location>
        <begin position="153"/>
        <end position="172"/>
    </location>
</feature>
<evidence type="ECO:0000256" key="9">
    <source>
        <dbReference type="ARBA" id="ARBA00022701"/>
    </source>
</evidence>
<evidence type="ECO:0000256" key="8">
    <source>
        <dbReference type="ARBA" id="ARBA00022618"/>
    </source>
</evidence>
<feature type="compositionally biased region" description="Polar residues" evidence="17">
    <location>
        <begin position="97"/>
        <end position="119"/>
    </location>
</feature>
<evidence type="ECO:0000256" key="4">
    <source>
        <dbReference type="ARBA" id="ARBA00010731"/>
    </source>
</evidence>
<name>A0A9Q8P5T7_PASFU</name>
<dbReference type="EMBL" id="CP090164">
    <property type="protein sequence ID" value="UJO14294.1"/>
    <property type="molecule type" value="Genomic_DNA"/>
</dbReference>
<evidence type="ECO:0000256" key="2">
    <source>
        <dbReference type="ARBA" id="ARBA00004186"/>
    </source>
</evidence>
<organism evidence="18 19">
    <name type="scientific">Passalora fulva</name>
    <name type="common">Tomato leaf mold</name>
    <name type="synonym">Cladosporium fulvum</name>
    <dbReference type="NCBI Taxonomy" id="5499"/>
    <lineage>
        <taxon>Eukaryota</taxon>
        <taxon>Fungi</taxon>
        <taxon>Dikarya</taxon>
        <taxon>Ascomycota</taxon>
        <taxon>Pezizomycotina</taxon>
        <taxon>Dothideomycetes</taxon>
        <taxon>Dothideomycetidae</taxon>
        <taxon>Mycosphaerellales</taxon>
        <taxon>Mycosphaerellaceae</taxon>
        <taxon>Fulvia</taxon>
    </lineage>
</organism>
<keyword evidence="7" id="KW-0963">Cytoplasm</keyword>
<keyword evidence="9" id="KW-0493">Microtubule</keyword>
<evidence type="ECO:0000256" key="13">
    <source>
        <dbReference type="ARBA" id="ARBA00023212"/>
    </source>
</evidence>
<proteinExistence type="inferred from homology"/>
<keyword evidence="13" id="KW-0206">Cytoskeleton</keyword>
<evidence type="ECO:0000256" key="15">
    <source>
        <dbReference type="ARBA" id="ARBA00023306"/>
    </source>
</evidence>
<evidence type="ECO:0000256" key="11">
    <source>
        <dbReference type="ARBA" id="ARBA00022829"/>
    </source>
</evidence>
<evidence type="ECO:0000256" key="3">
    <source>
        <dbReference type="ARBA" id="ARBA00004629"/>
    </source>
</evidence>
<keyword evidence="10" id="KW-0498">Mitosis</keyword>
<evidence type="ECO:0000256" key="16">
    <source>
        <dbReference type="ARBA" id="ARBA00023328"/>
    </source>
</evidence>
<dbReference type="GO" id="GO:0008608">
    <property type="term" value="P:attachment of spindle microtubules to kinetochore"/>
    <property type="evidence" value="ECO:0007669"/>
    <property type="project" value="InterPro"/>
</dbReference>
<feature type="region of interest" description="Disordered" evidence="17">
    <location>
        <begin position="242"/>
        <end position="283"/>
    </location>
</feature>
<keyword evidence="15" id="KW-0131">Cell cycle</keyword>
<dbReference type="OMA" id="TIQFHIP"/>
<gene>
    <name evidence="18" type="ORF">CLAFUR5_02613</name>
</gene>